<organism evidence="3 4">
    <name type="scientific">Aphanomyces stellatus</name>
    <dbReference type="NCBI Taxonomy" id="120398"/>
    <lineage>
        <taxon>Eukaryota</taxon>
        <taxon>Sar</taxon>
        <taxon>Stramenopiles</taxon>
        <taxon>Oomycota</taxon>
        <taxon>Saprolegniomycetes</taxon>
        <taxon>Saprolegniales</taxon>
        <taxon>Verrucalvaceae</taxon>
        <taxon>Aphanomyces</taxon>
    </lineage>
</organism>
<dbReference type="OrthoDB" id="79295at2759"/>
<evidence type="ECO:0000313" key="3">
    <source>
        <dbReference type="EMBL" id="VFT80797.1"/>
    </source>
</evidence>
<evidence type="ECO:0000313" key="2">
    <source>
        <dbReference type="EMBL" id="KAF0714915.1"/>
    </source>
</evidence>
<proteinExistence type="predicted"/>
<sequence>MAIVFPSLFGQIQLHGVLRLVLASLVHHHDFLVGQLPVQHPLLSTPLFVSTDLVSTLRPLVFSGTESTLLFASGIPPHVELLRQLDRNEKSIQSIPSVVLNGVRQIVDERGLAAGNITQGFFESTLSQAIATALQRVRPDVPPTTAPTDDVDSNSAVFSWGGLFHMLPEDFKFPSVDLATAWNLWWRGNPAQKIIPFRKICTRDLSLPSEHKEYYEWKFIMEKMIAYYTAKQGSPPSPTASALELSASFAVANGLLDPIRTSTSTKRSRRDGQLRVSTAARLVRQMQPTTHPRPFRKRNKRAVET</sequence>
<evidence type="ECO:0000256" key="1">
    <source>
        <dbReference type="SAM" id="MobiDB-lite"/>
    </source>
</evidence>
<evidence type="ECO:0000313" key="4">
    <source>
        <dbReference type="Proteomes" id="UP000332933"/>
    </source>
</evidence>
<dbReference type="EMBL" id="CAADRA010000676">
    <property type="protein sequence ID" value="VFT80797.1"/>
    <property type="molecule type" value="Genomic_DNA"/>
</dbReference>
<feature type="region of interest" description="Disordered" evidence="1">
    <location>
        <begin position="283"/>
        <end position="305"/>
    </location>
</feature>
<dbReference type="Proteomes" id="UP000332933">
    <property type="component" value="Unassembled WGS sequence"/>
</dbReference>
<reference evidence="2" key="2">
    <citation type="submission" date="2019-06" db="EMBL/GenBank/DDBJ databases">
        <title>Genomics analysis of Aphanomyces spp. identifies a new class of oomycete effector associated with host adaptation.</title>
        <authorList>
            <person name="Gaulin E."/>
        </authorList>
    </citation>
    <scope>NUCLEOTIDE SEQUENCE</scope>
    <source>
        <strain evidence="2">CBS 578.67</strain>
    </source>
</reference>
<dbReference type="AlphaFoldDB" id="A0A485KA30"/>
<reference evidence="3 4" key="1">
    <citation type="submission" date="2019-03" db="EMBL/GenBank/DDBJ databases">
        <authorList>
            <person name="Gaulin E."/>
            <person name="Dumas B."/>
        </authorList>
    </citation>
    <scope>NUCLEOTIDE SEQUENCE [LARGE SCALE GENOMIC DNA]</scope>
    <source>
        <strain evidence="3">CBS 568.67</strain>
    </source>
</reference>
<gene>
    <name evidence="3" type="primary">Aste57867_3640</name>
    <name evidence="2" type="ORF">As57867_003629</name>
    <name evidence="3" type="ORF">ASTE57867_3640</name>
</gene>
<protein>
    <submittedName>
        <fullName evidence="3">Aste57867_3640 protein</fullName>
    </submittedName>
</protein>
<keyword evidence="4" id="KW-1185">Reference proteome</keyword>
<dbReference type="EMBL" id="VJMH01000676">
    <property type="protein sequence ID" value="KAF0714915.1"/>
    <property type="molecule type" value="Genomic_DNA"/>
</dbReference>
<feature type="compositionally biased region" description="Basic residues" evidence="1">
    <location>
        <begin position="293"/>
        <end position="305"/>
    </location>
</feature>
<name>A0A485KA30_9STRA</name>
<accession>A0A485KA30</accession>